<evidence type="ECO:0000256" key="9">
    <source>
        <dbReference type="ARBA" id="ARBA00023034"/>
    </source>
</evidence>
<evidence type="ECO:0000313" key="18">
    <source>
        <dbReference type="EnsemblMetazoa" id="XP_038060676.1"/>
    </source>
</evidence>
<evidence type="ECO:0000256" key="3">
    <source>
        <dbReference type="ARBA" id="ARBA00006003"/>
    </source>
</evidence>
<evidence type="ECO:0000256" key="17">
    <source>
        <dbReference type="PIRSR" id="PIRSR005557-2"/>
    </source>
</evidence>
<evidence type="ECO:0000256" key="15">
    <source>
        <dbReference type="ARBA" id="ARBA00050664"/>
    </source>
</evidence>
<evidence type="ECO:0000256" key="6">
    <source>
        <dbReference type="ARBA" id="ARBA00022692"/>
    </source>
</evidence>
<dbReference type="FunFam" id="3.90.1480.20:FF:000015">
    <property type="entry name" value="Lactosylceramide alpha-2,3-sialyltransferase"/>
    <property type="match status" value="1"/>
</dbReference>
<dbReference type="GeneID" id="119731567"/>
<dbReference type="GO" id="GO:0000139">
    <property type="term" value="C:Golgi membrane"/>
    <property type="evidence" value="ECO:0007669"/>
    <property type="project" value="UniProtKB-SubCell"/>
</dbReference>
<evidence type="ECO:0000256" key="12">
    <source>
        <dbReference type="ARBA" id="ARBA00023180"/>
    </source>
</evidence>
<evidence type="ECO:0000256" key="14">
    <source>
        <dbReference type="ARBA" id="ARBA00039109"/>
    </source>
</evidence>
<dbReference type="AlphaFoldDB" id="A0A914AB53"/>
<evidence type="ECO:0000256" key="1">
    <source>
        <dbReference type="ARBA" id="ARBA00004323"/>
    </source>
</evidence>
<dbReference type="EC" id="2.4.3.3" evidence="14"/>
<sequence length="395" mass="46553">MRYNEYPRGRRFLRPRSSSCGVCRLRQAQVLFLCLFSVISILYLNSRVDPEKTGQKGKERSWKLGNVFRIVRGEDMSDSAVFVSFKGGRKGELTFRKNPRFTESKCPSSLQHKLRNNSWSSSLYAPAIHMLMNSQLLNQSEYNRLRPYFMPFGYRTKSRFGYKDIIKTLRLFPAKQSIFNFVNSQRPQCMTCAVVCNGGILNGSRRGREIDGHHMVLRLNKAVRRKHEMDVGNRTTHYFFFDRSLRETLPDDVPNDKGMMYIFIPCRDNDYRYIRNVVHNKEPKINASAEDIRILHPDFIRYIHKIWVRSHLRAFRPTTGTIMLFTALFAGCDQVSVYGMGYNDNFTLYYYDEEFRLFKMAKNSHDTKSELKILKRLDQMGAIQWYQRGISDFFH</sequence>
<comment type="subcellular location">
    <subcellularLocation>
        <location evidence="1">Golgi apparatus membrane</location>
        <topology evidence="1">Single-pass type II membrane protein</topology>
    </subcellularLocation>
</comment>
<keyword evidence="4" id="KW-0328">Glycosyltransferase</keyword>
<keyword evidence="6" id="KW-0812">Transmembrane</keyword>
<organism evidence="18 19">
    <name type="scientific">Patiria miniata</name>
    <name type="common">Bat star</name>
    <name type="synonym">Asterina miniata</name>
    <dbReference type="NCBI Taxonomy" id="46514"/>
    <lineage>
        <taxon>Eukaryota</taxon>
        <taxon>Metazoa</taxon>
        <taxon>Echinodermata</taxon>
        <taxon>Eleutherozoa</taxon>
        <taxon>Asterozoa</taxon>
        <taxon>Asteroidea</taxon>
        <taxon>Valvatacea</taxon>
        <taxon>Valvatida</taxon>
        <taxon>Asterinidae</taxon>
        <taxon>Patiria</taxon>
    </lineage>
</organism>
<comment type="similarity">
    <text evidence="3">Belongs to the glycosyltransferase 29 family.</text>
</comment>
<dbReference type="PANTHER" id="PTHR45941">
    <property type="entry name" value="ALPHA-N-ACETYLGALACTOSAMINIDE ALPHA-2,6-SIALYLTRANSFERASE 2-LIKE-RELATED"/>
    <property type="match status" value="1"/>
</dbReference>
<dbReference type="InterPro" id="IPR038578">
    <property type="entry name" value="GT29-like_sf"/>
</dbReference>
<keyword evidence="7" id="KW-0735">Signal-anchor</keyword>
<keyword evidence="19" id="KW-1185">Reference proteome</keyword>
<evidence type="ECO:0000256" key="2">
    <source>
        <dbReference type="ARBA" id="ARBA00004922"/>
    </source>
</evidence>
<evidence type="ECO:0000256" key="10">
    <source>
        <dbReference type="ARBA" id="ARBA00023136"/>
    </source>
</evidence>
<evidence type="ECO:0000256" key="13">
    <source>
        <dbReference type="ARBA" id="ARBA00036348"/>
    </source>
</evidence>
<evidence type="ECO:0000256" key="4">
    <source>
        <dbReference type="ARBA" id="ARBA00022676"/>
    </source>
</evidence>
<dbReference type="GO" id="GO:0001665">
    <property type="term" value="F:alpha-N-acetylgalactosaminide alpha-2,6-sialyltransferase activity"/>
    <property type="evidence" value="ECO:0007669"/>
    <property type="project" value="UniProtKB-EC"/>
</dbReference>
<dbReference type="RefSeq" id="XP_038060676.1">
    <property type="nucleotide sequence ID" value="XM_038204748.1"/>
</dbReference>
<accession>A0A914AB53</accession>
<dbReference type="EnsemblMetazoa" id="XM_038204748.1">
    <property type="protein sequence ID" value="XP_038060676.1"/>
    <property type="gene ID" value="LOC119731567"/>
</dbReference>
<dbReference type="OMA" id="SIMYEEV"/>
<keyword evidence="9" id="KW-0333">Golgi apparatus</keyword>
<proteinExistence type="inferred from homology"/>
<evidence type="ECO:0000256" key="11">
    <source>
        <dbReference type="ARBA" id="ARBA00023157"/>
    </source>
</evidence>
<evidence type="ECO:0000256" key="16">
    <source>
        <dbReference type="ARBA" id="ARBA00052285"/>
    </source>
</evidence>
<dbReference type="RefSeq" id="XP_038060675.1">
    <property type="nucleotide sequence ID" value="XM_038204747.1"/>
</dbReference>
<evidence type="ECO:0000256" key="8">
    <source>
        <dbReference type="ARBA" id="ARBA00022989"/>
    </source>
</evidence>
<feature type="disulfide bond" evidence="17">
    <location>
        <begin position="192"/>
        <end position="332"/>
    </location>
</feature>
<evidence type="ECO:0000313" key="19">
    <source>
        <dbReference type="Proteomes" id="UP000887568"/>
    </source>
</evidence>
<dbReference type="EnsemblMetazoa" id="XM_038204747.1">
    <property type="protein sequence ID" value="XP_038060675.1"/>
    <property type="gene ID" value="LOC119731567"/>
</dbReference>
<dbReference type="PANTHER" id="PTHR45941:SF6">
    <property type="entry name" value="ALPHA-N-ACETYLGALACTOSAMINIDE ALPHA-2,6-SIALYLTRANSFERASE 2-LIKE"/>
    <property type="match status" value="1"/>
</dbReference>
<keyword evidence="12" id="KW-0325">Glycoprotein</keyword>
<dbReference type="PIRSF" id="PIRSF005557">
    <property type="entry name" value="Sialyl_trans"/>
    <property type="match status" value="1"/>
</dbReference>
<dbReference type="InterPro" id="IPR001675">
    <property type="entry name" value="Glyco_trans_29"/>
</dbReference>
<dbReference type="OrthoDB" id="10264956at2759"/>
<dbReference type="Gene3D" id="3.90.1480.20">
    <property type="entry name" value="Glycosyl transferase family 29"/>
    <property type="match status" value="1"/>
</dbReference>
<reference evidence="18" key="1">
    <citation type="submission" date="2022-11" db="UniProtKB">
        <authorList>
            <consortium name="EnsemblMetazoa"/>
        </authorList>
    </citation>
    <scope>IDENTIFICATION</scope>
</reference>
<keyword evidence="10" id="KW-0472">Membrane</keyword>
<keyword evidence="5" id="KW-0808">Transferase</keyword>
<dbReference type="InterPro" id="IPR012163">
    <property type="entry name" value="Sialyl_trans"/>
</dbReference>
<keyword evidence="8" id="KW-1133">Transmembrane helix</keyword>
<evidence type="ECO:0000256" key="7">
    <source>
        <dbReference type="ARBA" id="ARBA00022968"/>
    </source>
</evidence>
<dbReference type="Pfam" id="PF00777">
    <property type="entry name" value="Glyco_transf_29"/>
    <property type="match status" value="1"/>
</dbReference>
<protein>
    <recommendedName>
        <fullName evidence="14">alpha-N-acetylgalactosaminide alpha-2,6-sialyltransferase</fullName>
        <ecNumber evidence="14">2.4.3.3</ecNumber>
    </recommendedName>
</protein>
<dbReference type="Proteomes" id="UP000887568">
    <property type="component" value="Unplaced"/>
</dbReference>
<comment type="pathway">
    <text evidence="2">Protein modification; protein glycosylation.</text>
</comment>
<comment type="catalytic activity">
    <reaction evidence="16">
        <text>a 3-O-[N-acetyl-alpha-D-galactosaminyl]-L-threonyl-[protein] + CMP-N-acetyl-beta-neuraminate = a 3-O-[N-acetyl-alpha-neuraminosyl-(2-&gt;6)-N-acetyl-alpha-D-galactosaminyl]-L-threonyl-[protein] + CMP + H(+)</text>
        <dbReference type="Rhea" id="RHEA:81643"/>
        <dbReference type="Rhea" id="RHEA-COMP:11689"/>
        <dbReference type="Rhea" id="RHEA-COMP:19720"/>
        <dbReference type="ChEBI" id="CHEBI:15378"/>
        <dbReference type="ChEBI" id="CHEBI:57812"/>
        <dbReference type="ChEBI" id="CHEBI:60377"/>
        <dbReference type="ChEBI" id="CHEBI:87075"/>
        <dbReference type="ChEBI" id="CHEBI:231970"/>
    </reaction>
    <physiologicalReaction direction="left-to-right" evidence="16">
        <dbReference type="Rhea" id="RHEA:81644"/>
    </physiologicalReaction>
</comment>
<keyword evidence="11" id="KW-1015">Disulfide bond</keyword>
<name>A0A914AB53_PATMI</name>
<comment type="catalytic activity">
    <reaction evidence="13">
        <text>a beta-D-galactosyl-(1-&gt;3)-N-acetyl-alpha-D-galactosaminyl derivative + CMP-N-acetyl-beta-neuraminate = a beta-D-galactosyl-(1-&gt;3)-[N-acetyl-alpha-neuraminyl-(2-&gt;6)]-N-acetyl-alpha-D-galactosaminyl derivative + CMP + H(+)</text>
        <dbReference type="Rhea" id="RHEA:11136"/>
        <dbReference type="ChEBI" id="CHEBI:15378"/>
        <dbReference type="ChEBI" id="CHEBI:57812"/>
        <dbReference type="ChEBI" id="CHEBI:60377"/>
        <dbReference type="ChEBI" id="CHEBI:133470"/>
        <dbReference type="ChEBI" id="CHEBI:140764"/>
        <dbReference type="EC" id="2.4.3.3"/>
    </reaction>
    <physiologicalReaction direction="left-to-right" evidence="13">
        <dbReference type="Rhea" id="RHEA:11137"/>
    </physiologicalReaction>
</comment>
<comment type="catalytic activity">
    <reaction evidence="15">
        <text>a 3-O-[N-acetyl-alpha-neuraminyl-(2-&gt;3)-beta-D-galactosyl-(1-&gt;3)-N-acetyl-alpha-D-galactosaminyl]-L-threonyl-[protein] + CMP-N-acetyl-beta-neuraminate = a 3-O-{alpha-Neu5Ac-(2-&gt;3)-beta-D-Gal-(1-&gt;3)-[alpha-Neu5Ac-(2-&gt;6)]-alpha-D-GalNAc}-L-threonyl-[protein] + CMP + H(+)</text>
        <dbReference type="Rhea" id="RHEA:81659"/>
        <dbReference type="Rhea" id="RHEA-COMP:14417"/>
        <dbReference type="Rhea" id="RHEA-COMP:16763"/>
        <dbReference type="ChEBI" id="CHEBI:15378"/>
        <dbReference type="ChEBI" id="CHEBI:57812"/>
        <dbReference type="ChEBI" id="CHEBI:60377"/>
        <dbReference type="ChEBI" id="CHEBI:139598"/>
        <dbReference type="ChEBI" id="CHEBI:156398"/>
    </reaction>
    <physiologicalReaction direction="left-to-right" evidence="15">
        <dbReference type="Rhea" id="RHEA:81660"/>
    </physiologicalReaction>
</comment>
<evidence type="ECO:0000256" key="5">
    <source>
        <dbReference type="ARBA" id="ARBA00022679"/>
    </source>
</evidence>